<evidence type="ECO:0000313" key="3">
    <source>
        <dbReference type="Proteomes" id="UP001153069"/>
    </source>
</evidence>
<feature type="region of interest" description="Disordered" evidence="1">
    <location>
        <begin position="41"/>
        <end position="61"/>
    </location>
</feature>
<reference evidence="2" key="1">
    <citation type="submission" date="2020-06" db="EMBL/GenBank/DDBJ databases">
        <authorList>
            <consortium name="Plant Systems Biology data submission"/>
        </authorList>
    </citation>
    <scope>NUCLEOTIDE SEQUENCE</scope>
    <source>
        <strain evidence="2">D6</strain>
    </source>
</reference>
<sequence>MEALSQKSAHLRKHKTVSNISEEQLQQYIFDALEGVHLPLKPSTSQASSKQRKVKSKETHKGPSMIVVPCDRLDPQDILFLLEIYANSDCDKAELLFYSLKNKH</sequence>
<dbReference type="AlphaFoldDB" id="A0A9N8DPA2"/>
<organism evidence="2 3">
    <name type="scientific">Seminavis robusta</name>
    <dbReference type="NCBI Taxonomy" id="568900"/>
    <lineage>
        <taxon>Eukaryota</taxon>
        <taxon>Sar</taxon>
        <taxon>Stramenopiles</taxon>
        <taxon>Ochrophyta</taxon>
        <taxon>Bacillariophyta</taxon>
        <taxon>Bacillariophyceae</taxon>
        <taxon>Bacillariophycidae</taxon>
        <taxon>Naviculales</taxon>
        <taxon>Naviculaceae</taxon>
        <taxon>Seminavis</taxon>
    </lineage>
</organism>
<evidence type="ECO:0000256" key="1">
    <source>
        <dbReference type="SAM" id="MobiDB-lite"/>
    </source>
</evidence>
<name>A0A9N8DPA2_9STRA</name>
<accession>A0A9N8DPA2</accession>
<gene>
    <name evidence="2" type="ORF">SEMRO_242_G096671.1</name>
</gene>
<dbReference type="Proteomes" id="UP001153069">
    <property type="component" value="Unassembled WGS sequence"/>
</dbReference>
<proteinExistence type="predicted"/>
<protein>
    <submittedName>
        <fullName evidence="2">Uncharacterized protein</fullName>
    </submittedName>
</protein>
<keyword evidence="3" id="KW-1185">Reference proteome</keyword>
<evidence type="ECO:0000313" key="2">
    <source>
        <dbReference type="EMBL" id="CAB9505755.1"/>
    </source>
</evidence>
<dbReference type="EMBL" id="CAICTM010000241">
    <property type="protein sequence ID" value="CAB9505755.1"/>
    <property type="molecule type" value="Genomic_DNA"/>
</dbReference>
<comment type="caution">
    <text evidence="2">The sequence shown here is derived from an EMBL/GenBank/DDBJ whole genome shotgun (WGS) entry which is preliminary data.</text>
</comment>